<keyword evidence="5 7" id="KW-0186">Copper</keyword>
<keyword evidence="2" id="KW-0813">Transport</keyword>
<dbReference type="PANTHER" id="PTHR34192">
    <property type="entry name" value="PLASTOCYANIN MAJOR ISOFORM, CHLOROPLASTIC-RELATED"/>
    <property type="match status" value="1"/>
</dbReference>
<dbReference type="PANTHER" id="PTHR34192:SF10">
    <property type="entry name" value="PLASTOCYANIN MAJOR ISOFORM, CHLOROPLASTIC-RELATED"/>
    <property type="match status" value="1"/>
</dbReference>
<keyword evidence="3 7" id="KW-0479">Metal-binding</keyword>
<evidence type="ECO:0000313" key="11">
    <source>
        <dbReference type="Proteomes" id="UP000451471"/>
    </source>
</evidence>
<feature type="compositionally biased region" description="Low complexity" evidence="8">
    <location>
        <begin position="38"/>
        <end position="47"/>
    </location>
</feature>
<dbReference type="GO" id="GO:0016020">
    <property type="term" value="C:membrane"/>
    <property type="evidence" value="ECO:0007669"/>
    <property type="project" value="UniProtKB-SubCell"/>
</dbReference>
<comment type="caution">
    <text evidence="10">The sequence shown here is derived from an EMBL/GenBank/DDBJ whole genome shotgun (WGS) entry which is preliminary data.</text>
</comment>
<reference evidence="10 11" key="1">
    <citation type="submission" date="2019-12" db="EMBL/GenBank/DDBJ databases">
        <title>Halocatena pleomorpha gen. nov. sp. nov., an extremely halophilic archaeon of family Halobacteriaceae isolated from saltpan soil.</title>
        <authorList>
            <person name="Pal Y."/>
            <person name="Verma A."/>
            <person name="Krishnamurthi S."/>
            <person name="Kumar P."/>
        </authorList>
    </citation>
    <scope>NUCLEOTIDE SEQUENCE [LARGE SCALE GENOMIC DNA]</scope>
    <source>
        <strain evidence="10 11">JCM 16495</strain>
    </source>
</reference>
<evidence type="ECO:0000256" key="8">
    <source>
        <dbReference type="SAM" id="MobiDB-lite"/>
    </source>
</evidence>
<feature type="domain" description="Blue (type 1) copper" evidence="9">
    <location>
        <begin position="60"/>
        <end position="149"/>
    </location>
</feature>
<dbReference type="InterPro" id="IPR002387">
    <property type="entry name" value="Plastocyanin"/>
</dbReference>
<evidence type="ECO:0000256" key="3">
    <source>
        <dbReference type="ARBA" id="ARBA00022723"/>
    </source>
</evidence>
<feature type="compositionally biased region" description="Low complexity" evidence="8">
    <location>
        <begin position="21"/>
        <end position="30"/>
    </location>
</feature>
<evidence type="ECO:0000256" key="5">
    <source>
        <dbReference type="ARBA" id="ARBA00023008"/>
    </source>
</evidence>
<feature type="binding site" evidence="7">
    <location>
        <position position="137"/>
    </location>
    <ligand>
        <name>Cu cation</name>
        <dbReference type="ChEBI" id="CHEBI:23378"/>
    </ligand>
</feature>
<gene>
    <name evidence="10" type="ORF">GQS65_04205</name>
</gene>
<feature type="binding site" evidence="7">
    <location>
        <position position="90"/>
    </location>
    <ligand>
        <name>Cu cation</name>
        <dbReference type="ChEBI" id="CHEBI:23378"/>
    </ligand>
</feature>
<comment type="cofactor">
    <cofactor evidence="7">
        <name>Cu(2+)</name>
        <dbReference type="ChEBI" id="CHEBI:29036"/>
    </cofactor>
    <text evidence="7">The crystal structure with reduced Cu(1+) has also been determined.</text>
</comment>
<dbReference type="Gene3D" id="2.60.40.420">
    <property type="entry name" value="Cupredoxins - blue copper proteins"/>
    <property type="match status" value="1"/>
</dbReference>
<evidence type="ECO:0000256" key="6">
    <source>
        <dbReference type="ARBA" id="ARBA00023136"/>
    </source>
</evidence>
<dbReference type="InterPro" id="IPR008972">
    <property type="entry name" value="Cupredoxin"/>
</dbReference>
<evidence type="ECO:0000259" key="9">
    <source>
        <dbReference type="Pfam" id="PF00127"/>
    </source>
</evidence>
<dbReference type="PRINTS" id="PR00157">
    <property type="entry name" value="PLASTOCYANIN"/>
</dbReference>
<dbReference type="SUPFAM" id="SSF49503">
    <property type="entry name" value="Cupredoxins"/>
    <property type="match status" value="1"/>
</dbReference>
<feature type="binding site" evidence="7">
    <location>
        <position position="142"/>
    </location>
    <ligand>
        <name>Cu cation</name>
        <dbReference type="ChEBI" id="CHEBI:23378"/>
    </ligand>
</feature>
<dbReference type="EMBL" id="WSZK01000009">
    <property type="protein sequence ID" value="MWG33702.1"/>
    <property type="molecule type" value="Genomic_DNA"/>
</dbReference>
<feature type="binding site" evidence="7">
    <location>
        <position position="134"/>
    </location>
    <ligand>
        <name>Cu cation</name>
        <dbReference type="ChEBI" id="CHEBI:23378"/>
    </ligand>
</feature>
<keyword evidence="11" id="KW-1185">Reference proteome</keyword>
<evidence type="ECO:0000256" key="2">
    <source>
        <dbReference type="ARBA" id="ARBA00022448"/>
    </source>
</evidence>
<dbReference type="GO" id="GO:0009055">
    <property type="term" value="F:electron transfer activity"/>
    <property type="evidence" value="ECO:0007669"/>
    <property type="project" value="InterPro"/>
</dbReference>
<evidence type="ECO:0000313" key="10">
    <source>
        <dbReference type="EMBL" id="MWG33702.1"/>
    </source>
</evidence>
<organism evidence="10 11">
    <name type="scientific">Halomarina oriensis</name>
    <dbReference type="NCBI Taxonomy" id="671145"/>
    <lineage>
        <taxon>Archaea</taxon>
        <taxon>Methanobacteriati</taxon>
        <taxon>Methanobacteriota</taxon>
        <taxon>Stenosarchaea group</taxon>
        <taxon>Halobacteria</taxon>
        <taxon>Halobacteriales</taxon>
        <taxon>Natronomonadaceae</taxon>
        <taxon>Halomarina</taxon>
    </lineage>
</organism>
<evidence type="ECO:0000256" key="1">
    <source>
        <dbReference type="ARBA" id="ARBA00004370"/>
    </source>
</evidence>
<feature type="region of interest" description="Disordered" evidence="8">
    <location>
        <begin position="1"/>
        <end position="70"/>
    </location>
</feature>
<feature type="compositionally biased region" description="Polar residues" evidence="8">
    <location>
        <begin position="108"/>
        <end position="121"/>
    </location>
</feature>
<dbReference type="Pfam" id="PF00127">
    <property type="entry name" value="Copper-bind"/>
    <property type="match status" value="1"/>
</dbReference>
<feature type="region of interest" description="Disordered" evidence="8">
    <location>
        <begin position="90"/>
        <end position="121"/>
    </location>
</feature>
<name>A0A6B0GFV2_9EURY</name>
<protein>
    <submittedName>
        <fullName evidence="10">Halocyanin</fullName>
    </submittedName>
</protein>
<sequence length="149" mass="15608">MNGETTEGMATTDTMGEETTDGPATTTEGMETTDDAGETTAEPTTEPTESEPQESVTVTVGADGAARYSPDSFTLAQGGEVTWEYAMGGHNVIPESMPDGASFEGSPNGESETQDSGFSFSETFDTAGEYAYYCSVHRSIGMEGSFTVE</sequence>
<keyword evidence="6" id="KW-0472">Membrane</keyword>
<dbReference type="AlphaFoldDB" id="A0A6B0GFV2"/>
<keyword evidence="4" id="KW-0249">Electron transport</keyword>
<dbReference type="GO" id="GO:0005507">
    <property type="term" value="F:copper ion binding"/>
    <property type="evidence" value="ECO:0007669"/>
    <property type="project" value="InterPro"/>
</dbReference>
<proteinExistence type="predicted"/>
<evidence type="ECO:0000256" key="7">
    <source>
        <dbReference type="PIRSR" id="PIRSR602387-1"/>
    </source>
</evidence>
<dbReference type="Proteomes" id="UP000451471">
    <property type="component" value="Unassembled WGS sequence"/>
</dbReference>
<feature type="compositionally biased region" description="Low complexity" evidence="8">
    <location>
        <begin position="1"/>
        <end position="14"/>
    </location>
</feature>
<accession>A0A6B0GFV2</accession>
<dbReference type="InterPro" id="IPR000923">
    <property type="entry name" value="BlueCu_1"/>
</dbReference>
<evidence type="ECO:0000256" key="4">
    <source>
        <dbReference type="ARBA" id="ARBA00022982"/>
    </source>
</evidence>
<dbReference type="OrthoDB" id="11836at2157"/>
<comment type="subcellular location">
    <subcellularLocation>
        <location evidence="1">Membrane</location>
    </subcellularLocation>
</comment>